<evidence type="ECO:0000313" key="3">
    <source>
        <dbReference type="Proteomes" id="UP000696485"/>
    </source>
</evidence>
<feature type="region of interest" description="Disordered" evidence="1">
    <location>
        <begin position="66"/>
        <end position="109"/>
    </location>
</feature>
<name>A0A9P5SNA9_9FUNG</name>
<evidence type="ECO:0000313" key="2">
    <source>
        <dbReference type="EMBL" id="KAF9332372.1"/>
    </source>
</evidence>
<gene>
    <name evidence="2" type="ORF">BG006_004762</name>
</gene>
<feature type="region of interest" description="Disordered" evidence="1">
    <location>
        <begin position="1"/>
        <end position="20"/>
    </location>
</feature>
<dbReference type="AlphaFoldDB" id="A0A9P5SNA9"/>
<proteinExistence type="predicted"/>
<protein>
    <submittedName>
        <fullName evidence="2">Uncharacterized protein</fullName>
    </submittedName>
</protein>
<accession>A0A9P5SNA9</accession>
<feature type="compositionally biased region" description="Low complexity" evidence="1">
    <location>
        <begin position="1"/>
        <end position="15"/>
    </location>
</feature>
<organism evidence="2 3">
    <name type="scientific">Podila minutissima</name>
    <dbReference type="NCBI Taxonomy" id="64525"/>
    <lineage>
        <taxon>Eukaryota</taxon>
        <taxon>Fungi</taxon>
        <taxon>Fungi incertae sedis</taxon>
        <taxon>Mucoromycota</taxon>
        <taxon>Mortierellomycotina</taxon>
        <taxon>Mortierellomycetes</taxon>
        <taxon>Mortierellales</taxon>
        <taxon>Mortierellaceae</taxon>
        <taxon>Podila</taxon>
    </lineage>
</organism>
<keyword evidence="3" id="KW-1185">Reference proteome</keyword>
<reference evidence="2" key="1">
    <citation type="journal article" date="2020" name="Fungal Divers.">
        <title>Resolving the Mortierellaceae phylogeny through synthesis of multi-gene phylogenetics and phylogenomics.</title>
        <authorList>
            <person name="Vandepol N."/>
            <person name="Liber J."/>
            <person name="Desiro A."/>
            <person name="Na H."/>
            <person name="Kennedy M."/>
            <person name="Barry K."/>
            <person name="Grigoriev I.V."/>
            <person name="Miller A.N."/>
            <person name="O'Donnell K."/>
            <person name="Stajich J.E."/>
            <person name="Bonito G."/>
        </authorList>
    </citation>
    <scope>NUCLEOTIDE SEQUENCE</scope>
    <source>
        <strain evidence="2">NVP1</strain>
    </source>
</reference>
<dbReference type="Proteomes" id="UP000696485">
    <property type="component" value="Unassembled WGS sequence"/>
</dbReference>
<comment type="caution">
    <text evidence="2">The sequence shown here is derived from an EMBL/GenBank/DDBJ whole genome shotgun (WGS) entry which is preliminary data.</text>
</comment>
<feature type="compositionally biased region" description="Basic and acidic residues" evidence="1">
    <location>
        <begin position="73"/>
        <end position="95"/>
    </location>
</feature>
<evidence type="ECO:0000256" key="1">
    <source>
        <dbReference type="SAM" id="MobiDB-lite"/>
    </source>
</evidence>
<dbReference type="EMBL" id="JAAAUY010000264">
    <property type="protein sequence ID" value="KAF9332372.1"/>
    <property type="molecule type" value="Genomic_DNA"/>
</dbReference>
<sequence length="268" mass="28911">MTNPATTHPTTNTAVDHTKPSKLEVIKDKAATLVDKVAGKSHHTTTATTINPAADQHLRRHQGNPVDYLNIKDPLHHNQDPTHHHSNQPHHDKNLFHQHKSHHDNPLHTGAAVGDAAVPHQPTVKDAAYKQHLDSQTAGVPASTNHVPTYTQNIAPPAAGVIPTAHVAEQVPVHHQEQDKHGHNPLHDHDSRQYGSVIPPTEQNTTQHAMPPTYIPAPTGSQGAPIATTGTTDPSRMTTVIPGQYQPTSGVPPEAIVSNFDVTHRPVA</sequence>